<protein>
    <submittedName>
        <fullName evidence="1">Uncharacterized protein</fullName>
    </submittedName>
</protein>
<dbReference type="Proteomes" id="UP000032142">
    <property type="component" value="Unassembled WGS sequence"/>
</dbReference>
<proteinExistence type="predicted"/>
<gene>
    <name evidence="1" type="ORF">F383_12859</name>
</gene>
<accession>A0A0B0NCI9</accession>
<evidence type="ECO:0000313" key="2">
    <source>
        <dbReference type="Proteomes" id="UP000032142"/>
    </source>
</evidence>
<evidence type="ECO:0000313" key="1">
    <source>
        <dbReference type="EMBL" id="KHG10367.1"/>
    </source>
</evidence>
<keyword evidence="2" id="KW-1185">Reference proteome</keyword>
<sequence length="17" mass="1927">MPCLQLRGPFRAIRVLG</sequence>
<dbReference type="AlphaFoldDB" id="A0A0B0NCI9"/>
<organism evidence="1 2">
    <name type="scientific">Gossypium arboreum</name>
    <name type="common">Tree cotton</name>
    <name type="synonym">Gossypium nanking</name>
    <dbReference type="NCBI Taxonomy" id="29729"/>
    <lineage>
        <taxon>Eukaryota</taxon>
        <taxon>Viridiplantae</taxon>
        <taxon>Streptophyta</taxon>
        <taxon>Embryophyta</taxon>
        <taxon>Tracheophyta</taxon>
        <taxon>Spermatophyta</taxon>
        <taxon>Magnoliopsida</taxon>
        <taxon>eudicotyledons</taxon>
        <taxon>Gunneridae</taxon>
        <taxon>Pentapetalae</taxon>
        <taxon>rosids</taxon>
        <taxon>malvids</taxon>
        <taxon>Malvales</taxon>
        <taxon>Malvaceae</taxon>
        <taxon>Malvoideae</taxon>
        <taxon>Gossypium</taxon>
    </lineage>
</organism>
<reference evidence="2" key="1">
    <citation type="submission" date="2014-09" db="EMBL/GenBank/DDBJ databases">
        <authorList>
            <person name="Mudge J."/>
            <person name="Ramaraj T."/>
            <person name="Lindquist I.E."/>
            <person name="Bharti A.K."/>
            <person name="Sundararajan A."/>
            <person name="Cameron C.T."/>
            <person name="Woodward J.E."/>
            <person name="May G.D."/>
            <person name="Brubaker C."/>
            <person name="Broadhvest J."/>
            <person name="Wilkins T.A."/>
        </authorList>
    </citation>
    <scope>NUCLEOTIDE SEQUENCE</scope>
    <source>
        <strain evidence="2">cv. AKA8401</strain>
    </source>
</reference>
<name>A0A0B0NCI9_GOSAR</name>
<dbReference type="EMBL" id="KN393728">
    <property type="protein sequence ID" value="KHG10367.1"/>
    <property type="molecule type" value="Genomic_DNA"/>
</dbReference>